<dbReference type="PROSITE" id="PS51747">
    <property type="entry name" value="CYT_DCMP_DEAMINASES_2"/>
    <property type="match status" value="2"/>
</dbReference>
<dbReference type="GO" id="GO:0004126">
    <property type="term" value="F:cytidine deaminase activity"/>
    <property type="evidence" value="ECO:0007669"/>
    <property type="project" value="UniProtKB-EC"/>
</dbReference>
<evidence type="ECO:0000256" key="1">
    <source>
        <dbReference type="ARBA" id="ARBA00006576"/>
    </source>
</evidence>
<dbReference type="InterPro" id="IPR016193">
    <property type="entry name" value="Cytidine_deaminase-like"/>
</dbReference>
<dbReference type="Pfam" id="PF00383">
    <property type="entry name" value="dCMP_cyt_deam_1"/>
    <property type="match status" value="1"/>
</dbReference>
<comment type="similarity">
    <text evidence="1">Belongs to the cytidine and deoxycytidylate deaminase family.</text>
</comment>
<dbReference type="PROSITE" id="PS00903">
    <property type="entry name" value="CYT_DCMP_DEAMINASES_1"/>
    <property type="match status" value="1"/>
</dbReference>
<dbReference type="Gene3D" id="3.40.140.10">
    <property type="entry name" value="Cytidine Deaminase, domain 2"/>
    <property type="match status" value="2"/>
</dbReference>
<dbReference type="STRING" id="22663.A0A2I0JQU2"/>
<comment type="cofactor">
    <cofactor evidence="9">
        <name>Zn(2+)</name>
        <dbReference type="ChEBI" id="CHEBI:29105"/>
    </cofactor>
    <text evidence="9">Binds 1 zinc ion.</text>
</comment>
<dbReference type="FunFam" id="3.40.140.10:FF:000041">
    <property type="entry name" value="Cytidine deaminase"/>
    <property type="match status" value="1"/>
</dbReference>
<keyword evidence="4 9" id="KW-0479">Metal-binding</keyword>
<dbReference type="PIRSF" id="PIRSF006334">
    <property type="entry name" value="Cdd_plus_pseudo"/>
    <property type="match status" value="1"/>
</dbReference>
<dbReference type="InterPro" id="IPR016192">
    <property type="entry name" value="APOBEC/CMP_deaminase_Zn-bd"/>
</dbReference>
<name>A0A2I0JQU2_PUNGR</name>
<dbReference type="GO" id="GO:0042803">
    <property type="term" value="F:protein homodimerization activity"/>
    <property type="evidence" value="ECO:0007669"/>
    <property type="project" value="UniProtKB-ARBA"/>
</dbReference>
<dbReference type="PANTHER" id="PTHR11644">
    <property type="entry name" value="CYTIDINE DEAMINASE"/>
    <property type="match status" value="1"/>
</dbReference>
<dbReference type="AlphaFoldDB" id="A0A2I0JQU2"/>
<evidence type="ECO:0000256" key="5">
    <source>
        <dbReference type="ARBA" id="ARBA00022801"/>
    </source>
</evidence>
<feature type="binding site" evidence="9">
    <location>
        <position position="122"/>
    </location>
    <ligand>
        <name>Zn(2+)</name>
        <dbReference type="ChEBI" id="CHEBI:29105"/>
        <note>catalytic</note>
    </ligand>
</feature>
<dbReference type="Pfam" id="PF08211">
    <property type="entry name" value="dCMP_cyt_deam_2"/>
    <property type="match status" value="1"/>
</dbReference>
<evidence type="ECO:0000256" key="7">
    <source>
        <dbReference type="PIRSR" id="PIRSR006334-1"/>
    </source>
</evidence>
<comment type="subunit">
    <text evidence="2">Homodimer.</text>
</comment>
<dbReference type="PANTHER" id="PTHR11644:SF2">
    <property type="entry name" value="CYTIDINE DEAMINASE"/>
    <property type="match status" value="1"/>
</dbReference>
<feature type="binding site" evidence="9">
    <location>
        <position position="152"/>
    </location>
    <ligand>
        <name>Zn(2+)</name>
        <dbReference type="ChEBI" id="CHEBI:29105"/>
        <note>catalytic</note>
    </ligand>
</feature>
<evidence type="ECO:0000256" key="4">
    <source>
        <dbReference type="ARBA" id="ARBA00022723"/>
    </source>
</evidence>
<feature type="binding site" evidence="9">
    <location>
        <position position="149"/>
    </location>
    <ligand>
        <name>Zn(2+)</name>
        <dbReference type="ChEBI" id="CHEBI:29105"/>
        <note>catalytic</note>
    </ligand>
</feature>
<evidence type="ECO:0000256" key="3">
    <source>
        <dbReference type="ARBA" id="ARBA00012783"/>
    </source>
</evidence>
<evidence type="ECO:0000313" key="10">
    <source>
        <dbReference type="EMBL" id="PKI58664.1"/>
    </source>
</evidence>
<dbReference type="EC" id="3.5.4.5" evidence="3"/>
<dbReference type="GO" id="GO:0005829">
    <property type="term" value="C:cytosol"/>
    <property type="evidence" value="ECO:0007669"/>
    <property type="project" value="TreeGrafter"/>
</dbReference>
<protein>
    <recommendedName>
        <fullName evidence="3">cytidine deaminase</fullName>
        <ecNumber evidence="3">3.5.4.5</ecNumber>
    </recommendedName>
</protein>
<dbReference type="InterPro" id="IPR002125">
    <property type="entry name" value="CMP_dCMP_dom"/>
</dbReference>
<dbReference type="GO" id="GO:0008270">
    <property type="term" value="F:zinc ion binding"/>
    <property type="evidence" value="ECO:0007669"/>
    <property type="project" value="InterPro"/>
</dbReference>
<evidence type="ECO:0000256" key="9">
    <source>
        <dbReference type="PIRSR" id="PIRSR006334-3"/>
    </source>
</evidence>
<sequence>MISTTSINTSPSASFLLPSSPVLSLSHPSSKIQSFAERKPFEIEMDRPQFVIEAAEAKSMAKRSGLSSVIDLLPTLLRPAQSLARPPISNFPVVAVGLGPTGRIFLGVNIEFPGLPLHHSIHAEQFLLTNLSLHSEPSLRFLVVSAAPCGHCRQFLQELRSASDVRILVPRDEPNAPVGSNASSSSSSFVPLSQLLPDRFDPADLLPEGVPLLLEPIDSGLSLARDSLPNGFHTDEKDLAATALLAANKSHAPYSGCPSGVALLDSAGKVYKGSYAESAAFNPSFGPVQAALVAFIAGGGGGYENIVEAVLVEKEGAAVTQEHTARLLLGVVSPGCEFRVVHCVCGCKKVSSSM</sequence>
<dbReference type="NCBIfam" id="NF006537">
    <property type="entry name" value="PRK09027.1"/>
    <property type="match status" value="1"/>
</dbReference>
<feature type="active site" description="Proton donor" evidence="7">
    <location>
        <position position="124"/>
    </location>
</feature>
<keyword evidence="11" id="KW-1185">Reference proteome</keyword>
<evidence type="ECO:0000313" key="11">
    <source>
        <dbReference type="Proteomes" id="UP000233551"/>
    </source>
</evidence>
<dbReference type="NCBIfam" id="TIGR01355">
    <property type="entry name" value="cyt_deam_dimer"/>
    <property type="match status" value="1"/>
</dbReference>
<dbReference type="InterPro" id="IPR006263">
    <property type="entry name" value="Cyt_deam_dimer"/>
</dbReference>
<dbReference type="GO" id="GO:0046135">
    <property type="term" value="P:pyrimidine nucleoside catabolic process"/>
    <property type="evidence" value="ECO:0007669"/>
    <property type="project" value="UniProtKB-ARBA"/>
</dbReference>
<evidence type="ECO:0000256" key="2">
    <source>
        <dbReference type="ARBA" id="ARBA00011738"/>
    </source>
</evidence>
<feature type="binding site" evidence="8">
    <location>
        <begin position="109"/>
        <end position="111"/>
    </location>
    <ligand>
        <name>substrate</name>
    </ligand>
</feature>
<accession>A0A2I0JQU2</accession>
<evidence type="ECO:0000256" key="8">
    <source>
        <dbReference type="PIRSR" id="PIRSR006334-2"/>
    </source>
</evidence>
<dbReference type="EMBL" id="PGOL01001353">
    <property type="protein sequence ID" value="PKI58664.1"/>
    <property type="molecule type" value="Genomic_DNA"/>
</dbReference>
<keyword evidence="5" id="KW-0378">Hydrolase</keyword>
<evidence type="ECO:0000256" key="6">
    <source>
        <dbReference type="ARBA" id="ARBA00022833"/>
    </source>
</evidence>
<dbReference type="Proteomes" id="UP000233551">
    <property type="component" value="Unassembled WGS sequence"/>
</dbReference>
<dbReference type="OrthoDB" id="414540at2759"/>
<dbReference type="SUPFAM" id="SSF53927">
    <property type="entry name" value="Cytidine deaminase-like"/>
    <property type="match status" value="2"/>
</dbReference>
<dbReference type="InterPro" id="IPR050202">
    <property type="entry name" value="Cyt/Deoxycyt_deaminase"/>
</dbReference>
<dbReference type="CDD" id="cd01283">
    <property type="entry name" value="cytidine_deaminase"/>
    <property type="match status" value="2"/>
</dbReference>
<comment type="caution">
    <text evidence="10">The sequence shown here is derived from an EMBL/GenBank/DDBJ whole genome shotgun (WGS) entry which is preliminary data.</text>
</comment>
<gene>
    <name evidence="10" type="ORF">CRG98_020930</name>
</gene>
<dbReference type="GeneID" id="116195741"/>
<dbReference type="InterPro" id="IPR013171">
    <property type="entry name" value="Cyd/dCyd_deaminase_Zn-bd"/>
</dbReference>
<keyword evidence="6 9" id="KW-0862">Zinc</keyword>
<dbReference type="FunFam" id="3.40.140.10:FF:000006">
    <property type="entry name" value="Cytidine deaminase"/>
    <property type="match status" value="1"/>
</dbReference>
<organism evidence="10 11">
    <name type="scientific">Punica granatum</name>
    <name type="common">Pomegranate</name>
    <dbReference type="NCBI Taxonomy" id="22663"/>
    <lineage>
        <taxon>Eukaryota</taxon>
        <taxon>Viridiplantae</taxon>
        <taxon>Streptophyta</taxon>
        <taxon>Embryophyta</taxon>
        <taxon>Tracheophyta</taxon>
        <taxon>Spermatophyta</taxon>
        <taxon>Magnoliopsida</taxon>
        <taxon>eudicotyledons</taxon>
        <taxon>Gunneridae</taxon>
        <taxon>Pentapetalae</taxon>
        <taxon>rosids</taxon>
        <taxon>malvids</taxon>
        <taxon>Myrtales</taxon>
        <taxon>Lythraceae</taxon>
        <taxon>Punica</taxon>
    </lineage>
</organism>
<proteinExistence type="inferred from homology"/>
<reference evidence="10 11" key="1">
    <citation type="submission" date="2017-11" db="EMBL/GenBank/DDBJ databases">
        <title>De-novo sequencing of pomegranate (Punica granatum L.) genome.</title>
        <authorList>
            <person name="Akparov Z."/>
            <person name="Amiraslanov A."/>
            <person name="Hajiyeva S."/>
            <person name="Abbasov M."/>
            <person name="Kaur K."/>
            <person name="Hamwieh A."/>
            <person name="Solovyev V."/>
            <person name="Salamov A."/>
            <person name="Braich B."/>
            <person name="Kosarev P."/>
            <person name="Mahmoud A."/>
            <person name="Hajiyev E."/>
            <person name="Babayeva S."/>
            <person name="Izzatullayeva V."/>
            <person name="Mammadov A."/>
            <person name="Mammadov A."/>
            <person name="Sharifova S."/>
            <person name="Ojaghi J."/>
            <person name="Eynullazada K."/>
            <person name="Bayramov B."/>
            <person name="Abdulazimova A."/>
            <person name="Shahmuradov I."/>
        </authorList>
    </citation>
    <scope>NUCLEOTIDE SEQUENCE [LARGE SCALE GENOMIC DNA]</scope>
    <source>
        <strain evidence="11">cv. AG2017</strain>
        <tissue evidence="10">Leaf</tissue>
    </source>
</reference>